<evidence type="ECO:0008006" key="4">
    <source>
        <dbReference type="Google" id="ProtNLM"/>
    </source>
</evidence>
<dbReference type="STRING" id="1220589.CD32_12850"/>
<dbReference type="AlphaFoldDB" id="A0A0A3JBR2"/>
<dbReference type="eggNOG" id="ENOG5033JIC">
    <property type="taxonomic scope" value="Bacteria"/>
</dbReference>
<keyword evidence="1" id="KW-0732">Signal</keyword>
<name>A0A0A3JBR2_9BACI</name>
<evidence type="ECO:0000313" key="2">
    <source>
        <dbReference type="EMBL" id="KGR84467.1"/>
    </source>
</evidence>
<comment type="caution">
    <text evidence="2">The sequence shown here is derived from an EMBL/GenBank/DDBJ whole genome shotgun (WGS) entry which is preliminary data.</text>
</comment>
<evidence type="ECO:0000256" key="1">
    <source>
        <dbReference type="SAM" id="SignalP"/>
    </source>
</evidence>
<keyword evidence="3" id="KW-1185">Reference proteome</keyword>
<dbReference type="OrthoDB" id="1932566at2"/>
<sequence length="191" mass="21578">MKRINFVLAAFVISGLLAGCTEEAVPQLKKEVKDEQVMEVMNDKKVWKDVSTPEGFNKYGIEPTLQAWIAYHAEEMAKTTDVHEYATKATAISTESSKYFRVQGEYLQKDFTTLQVLGTTISHFMYVRLEEEKQGIGTAEATESLHKAITYFTELLHDLDIIINHDGKGELYGVTNQLDGQKAAELEAFIY</sequence>
<dbReference type="RefSeq" id="WP_036155188.1">
    <property type="nucleotide sequence ID" value="NZ_AVCX01000005.1"/>
</dbReference>
<reference evidence="2 3" key="1">
    <citation type="submission" date="2014-02" db="EMBL/GenBank/DDBJ databases">
        <title>Draft genome sequence of Lysinibacillus odysseyi NBRC 100172.</title>
        <authorList>
            <person name="Zhang F."/>
            <person name="Wang G."/>
            <person name="Zhang L."/>
        </authorList>
    </citation>
    <scope>NUCLEOTIDE SEQUENCE [LARGE SCALE GENOMIC DNA]</scope>
    <source>
        <strain evidence="2 3">NBRC 100172</strain>
    </source>
</reference>
<proteinExistence type="predicted"/>
<organism evidence="2 3">
    <name type="scientific">Lysinibacillus odysseyi 34hs-1 = NBRC 100172</name>
    <dbReference type="NCBI Taxonomy" id="1220589"/>
    <lineage>
        <taxon>Bacteria</taxon>
        <taxon>Bacillati</taxon>
        <taxon>Bacillota</taxon>
        <taxon>Bacilli</taxon>
        <taxon>Bacillales</taxon>
        <taxon>Bacillaceae</taxon>
        <taxon>Lysinibacillus</taxon>
    </lineage>
</organism>
<protein>
    <recommendedName>
        <fullName evidence="4">Lipoprotein</fullName>
    </recommendedName>
</protein>
<gene>
    <name evidence="2" type="ORF">CD32_12850</name>
</gene>
<evidence type="ECO:0000313" key="3">
    <source>
        <dbReference type="Proteomes" id="UP000030437"/>
    </source>
</evidence>
<feature type="chain" id="PRO_5038850449" description="Lipoprotein" evidence="1">
    <location>
        <begin position="19"/>
        <end position="191"/>
    </location>
</feature>
<dbReference type="Proteomes" id="UP000030437">
    <property type="component" value="Unassembled WGS sequence"/>
</dbReference>
<dbReference type="EMBL" id="JPVP01000056">
    <property type="protein sequence ID" value="KGR84467.1"/>
    <property type="molecule type" value="Genomic_DNA"/>
</dbReference>
<dbReference type="PROSITE" id="PS51257">
    <property type="entry name" value="PROKAR_LIPOPROTEIN"/>
    <property type="match status" value="1"/>
</dbReference>
<accession>A0A0A3JBR2</accession>
<feature type="signal peptide" evidence="1">
    <location>
        <begin position="1"/>
        <end position="18"/>
    </location>
</feature>